<accession>A0A2C6AA76</accession>
<dbReference type="Gene3D" id="1.10.8.60">
    <property type="match status" value="1"/>
</dbReference>
<dbReference type="PANTHER" id="PTHR11638">
    <property type="entry name" value="ATP-DEPENDENT CLP PROTEASE"/>
    <property type="match status" value="1"/>
</dbReference>
<dbReference type="InterPro" id="IPR003959">
    <property type="entry name" value="ATPase_AAA_core"/>
</dbReference>
<dbReference type="SUPFAM" id="SSF52540">
    <property type="entry name" value="P-loop containing nucleoside triphosphate hydrolases"/>
    <property type="match status" value="1"/>
</dbReference>
<evidence type="ECO:0000256" key="2">
    <source>
        <dbReference type="ARBA" id="ARBA00022840"/>
    </source>
</evidence>
<dbReference type="GO" id="GO:0034605">
    <property type="term" value="P:cellular response to heat"/>
    <property type="evidence" value="ECO:0007669"/>
    <property type="project" value="TreeGrafter"/>
</dbReference>
<dbReference type="InterPro" id="IPR019489">
    <property type="entry name" value="Clp_ATPase_C"/>
</dbReference>
<dbReference type="InterPro" id="IPR027417">
    <property type="entry name" value="P-loop_NTPase"/>
</dbReference>
<keyword evidence="1" id="KW-0547">Nucleotide-binding</keyword>
<dbReference type="FunFam" id="1.10.8.60:FF:000017">
    <property type="entry name" value="ATP-dependent chaperone ClpB"/>
    <property type="match status" value="1"/>
</dbReference>
<name>A0A2C6AA76_FUSNP</name>
<comment type="caution">
    <text evidence="4">The sequence shown here is derived from an EMBL/GenBank/DDBJ whole genome shotgun (WGS) entry which is preliminary data.</text>
</comment>
<protein>
    <recommendedName>
        <fullName evidence="3">Clp ATPase C-terminal domain-containing protein</fullName>
    </recommendedName>
</protein>
<dbReference type="Gene3D" id="3.40.50.300">
    <property type="entry name" value="P-loop containing nucleotide triphosphate hydrolases"/>
    <property type="match status" value="1"/>
</dbReference>
<dbReference type="PRINTS" id="PR00300">
    <property type="entry name" value="CLPPROTEASEA"/>
</dbReference>
<proteinExistence type="predicted"/>
<dbReference type="EMBL" id="NIRK01000001">
    <property type="protein sequence ID" value="PHH98968.1"/>
    <property type="molecule type" value="Genomic_DNA"/>
</dbReference>
<dbReference type="GO" id="GO:0016887">
    <property type="term" value="F:ATP hydrolysis activity"/>
    <property type="evidence" value="ECO:0007669"/>
    <property type="project" value="InterPro"/>
</dbReference>
<dbReference type="AlphaFoldDB" id="A0A2C6AA76"/>
<gene>
    <name evidence="4" type="ORF">CA836_04055</name>
</gene>
<dbReference type="GO" id="GO:0005524">
    <property type="term" value="F:ATP binding"/>
    <property type="evidence" value="ECO:0007669"/>
    <property type="project" value="UniProtKB-KW"/>
</dbReference>
<sequence length="182" mass="21008">MFDEIEKAHPDVFNVLLQVLDDGRLTDGQGRIVDFKNTLIIMTSNIGSHLILEDPNLSEDTREKVADELKARFKPEFLNRIDEIITFKALDLPAIKEIVKLSLKDLENKLKPKHITLEFSDKMVDYLANNAYDPHYGARPLRRYIQKELETSLAKKILANEVHEKSNVLIDLDNDHIVFKEV</sequence>
<evidence type="ECO:0000313" key="5">
    <source>
        <dbReference type="Proteomes" id="UP000223525"/>
    </source>
</evidence>
<dbReference type="Pfam" id="PF10431">
    <property type="entry name" value="ClpB_D2-small"/>
    <property type="match status" value="1"/>
</dbReference>
<dbReference type="InterPro" id="IPR050130">
    <property type="entry name" value="ClpA_ClpB"/>
</dbReference>
<dbReference type="GO" id="GO:0005737">
    <property type="term" value="C:cytoplasm"/>
    <property type="evidence" value="ECO:0007669"/>
    <property type="project" value="TreeGrafter"/>
</dbReference>
<dbReference type="InterPro" id="IPR001270">
    <property type="entry name" value="ClpA/B"/>
</dbReference>
<evidence type="ECO:0000259" key="3">
    <source>
        <dbReference type="SMART" id="SM01086"/>
    </source>
</evidence>
<reference evidence="4 5" key="1">
    <citation type="submission" date="2017-06" db="EMBL/GenBank/DDBJ databases">
        <title>Draft genome sequence of Fusobacterium nucleatum subsp. polymorphum KCOM 1248 (=ChDC F113).</title>
        <authorList>
            <person name="Kook J.-K."/>
            <person name="Park S.-N."/>
            <person name="Lim Y.K."/>
            <person name="Roh H."/>
        </authorList>
    </citation>
    <scope>NUCLEOTIDE SEQUENCE [LARGE SCALE GENOMIC DNA]</scope>
    <source>
        <strain evidence="5">KCOM 1248 (ChDC F113)</strain>
    </source>
</reference>
<dbReference type="Proteomes" id="UP000223525">
    <property type="component" value="Unassembled WGS sequence"/>
</dbReference>
<organism evidence="4 5">
    <name type="scientific">Fusobacterium nucleatum subsp. polymorphum</name>
    <name type="common">Fusobacterium polymorphum</name>
    <dbReference type="NCBI Taxonomy" id="76857"/>
    <lineage>
        <taxon>Bacteria</taxon>
        <taxon>Fusobacteriati</taxon>
        <taxon>Fusobacteriota</taxon>
        <taxon>Fusobacteriia</taxon>
        <taxon>Fusobacteriales</taxon>
        <taxon>Fusobacteriaceae</taxon>
        <taxon>Fusobacterium</taxon>
    </lineage>
</organism>
<evidence type="ECO:0000313" key="4">
    <source>
        <dbReference type="EMBL" id="PHH98968.1"/>
    </source>
</evidence>
<dbReference type="PANTHER" id="PTHR11638:SF18">
    <property type="entry name" value="HEAT SHOCK PROTEIN 104"/>
    <property type="match status" value="1"/>
</dbReference>
<dbReference type="Pfam" id="PF07724">
    <property type="entry name" value="AAA_2"/>
    <property type="match status" value="1"/>
</dbReference>
<feature type="domain" description="Clp ATPase C-terminal" evidence="3">
    <location>
        <begin position="90"/>
        <end position="179"/>
    </location>
</feature>
<dbReference type="SMART" id="SM01086">
    <property type="entry name" value="ClpB_D2-small"/>
    <property type="match status" value="1"/>
</dbReference>
<keyword evidence="2" id="KW-0067">ATP-binding</keyword>
<evidence type="ECO:0000256" key="1">
    <source>
        <dbReference type="ARBA" id="ARBA00022741"/>
    </source>
</evidence>